<feature type="transmembrane region" description="Helical" evidence="8">
    <location>
        <begin position="122"/>
        <end position="146"/>
    </location>
</feature>
<feature type="transmembrane region" description="Helical" evidence="8">
    <location>
        <begin position="89"/>
        <end position="116"/>
    </location>
</feature>
<organism evidence="9 10">
    <name type="scientific">Actinomyces urogenitalis DORA_12</name>
    <dbReference type="NCBI Taxonomy" id="1403939"/>
    <lineage>
        <taxon>Bacteria</taxon>
        <taxon>Bacillati</taxon>
        <taxon>Actinomycetota</taxon>
        <taxon>Actinomycetes</taxon>
        <taxon>Actinomycetales</taxon>
        <taxon>Actinomycetaceae</taxon>
        <taxon>Actinomyces</taxon>
    </lineage>
</organism>
<evidence type="ECO:0000256" key="4">
    <source>
        <dbReference type="ARBA" id="ARBA00022960"/>
    </source>
</evidence>
<dbReference type="GO" id="GO:0015648">
    <property type="term" value="F:lipid-linked peptidoglycan transporter activity"/>
    <property type="evidence" value="ECO:0007669"/>
    <property type="project" value="TreeGrafter"/>
</dbReference>
<reference evidence="9 10" key="1">
    <citation type="submission" date="2013-12" db="EMBL/GenBank/DDBJ databases">
        <title>A Varibaculum cambriense genome reconstructed from a premature infant gut community with otherwise low bacterial novelty that shifts toward anaerobic metabolism during the third week of life.</title>
        <authorList>
            <person name="Brown C.T."/>
            <person name="Sharon I."/>
            <person name="Thomas B.C."/>
            <person name="Castelle C.J."/>
            <person name="Morowitz M.J."/>
            <person name="Banfield J.F."/>
        </authorList>
    </citation>
    <scope>NUCLEOTIDE SEQUENCE [LARGE SCALE GENOMIC DNA]</scope>
    <source>
        <strain evidence="10">DORA_12</strain>
    </source>
</reference>
<dbReference type="InterPro" id="IPR004268">
    <property type="entry name" value="MurJ"/>
</dbReference>
<evidence type="ECO:0000313" key="9">
    <source>
        <dbReference type="EMBL" id="ETJ05829.1"/>
    </source>
</evidence>
<dbReference type="Pfam" id="PF03023">
    <property type="entry name" value="MurJ"/>
    <property type="match status" value="1"/>
</dbReference>
<dbReference type="AlphaFoldDB" id="W1VNZ4"/>
<comment type="subcellular location">
    <subcellularLocation>
        <location evidence="1">Cell membrane</location>
        <topology evidence="1">Multi-pass membrane protein</topology>
    </subcellularLocation>
</comment>
<gene>
    <name evidence="9" type="ORF">Q605_AUC00438G0002</name>
</gene>
<protein>
    <submittedName>
        <fullName evidence="9">Conserved hypothetical membrane protein</fullName>
    </submittedName>
</protein>
<evidence type="ECO:0000313" key="10">
    <source>
        <dbReference type="Proteomes" id="UP000018852"/>
    </source>
</evidence>
<dbReference type="PANTHER" id="PTHR47019:SF1">
    <property type="entry name" value="LIPID II FLIPPASE MURJ"/>
    <property type="match status" value="1"/>
</dbReference>
<dbReference type="InterPro" id="IPR051050">
    <property type="entry name" value="Lipid_II_flippase_MurJ/MviN"/>
</dbReference>
<dbReference type="PANTHER" id="PTHR47019">
    <property type="entry name" value="LIPID II FLIPPASE MURJ"/>
    <property type="match status" value="1"/>
</dbReference>
<keyword evidence="6 8" id="KW-1133">Transmembrane helix</keyword>
<accession>W1VNZ4</accession>
<dbReference type="GO" id="GO:0009252">
    <property type="term" value="P:peptidoglycan biosynthetic process"/>
    <property type="evidence" value="ECO:0007669"/>
    <property type="project" value="UniProtKB-KW"/>
</dbReference>
<keyword evidence="2" id="KW-1003">Cell membrane</keyword>
<dbReference type="GO" id="GO:0008360">
    <property type="term" value="P:regulation of cell shape"/>
    <property type="evidence" value="ECO:0007669"/>
    <property type="project" value="UniProtKB-KW"/>
</dbReference>
<evidence type="ECO:0000256" key="8">
    <source>
        <dbReference type="SAM" id="Phobius"/>
    </source>
</evidence>
<dbReference type="EMBL" id="AZLV01000438">
    <property type="protein sequence ID" value="ETJ05829.1"/>
    <property type="molecule type" value="Genomic_DNA"/>
</dbReference>
<evidence type="ECO:0000256" key="5">
    <source>
        <dbReference type="ARBA" id="ARBA00022984"/>
    </source>
</evidence>
<proteinExistence type="predicted"/>
<evidence type="ECO:0000256" key="3">
    <source>
        <dbReference type="ARBA" id="ARBA00022692"/>
    </source>
</evidence>
<evidence type="ECO:0000256" key="1">
    <source>
        <dbReference type="ARBA" id="ARBA00004651"/>
    </source>
</evidence>
<dbReference type="GO" id="GO:0034204">
    <property type="term" value="P:lipid translocation"/>
    <property type="evidence" value="ECO:0007669"/>
    <property type="project" value="TreeGrafter"/>
</dbReference>
<dbReference type="GO" id="GO:0005886">
    <property type="term" value="C:plasma membrane"/>
    <property type="evidence" value="ECO:0007669"/>
    <property type="project" value="UniProtKB-SubCell"/>
</dbReference>
<dbReference type="Proteomes" id="UP000018852">
    <property type="component" value="Unassembled WGS sequence"/>
</dbReference>
<comment type="caution">
    <text evidence="9">The sequence shown here is derived from an EMBL/GenBank/DDBJ whole genome shotgun (WGS) entry which is preliminary data.</text>
</comment>
<feature type="non-terminal residue" evidence="9">
    <location>
        <position position="148"/>
    </location>
</feature>
<evidence type="ECO:0000256" key="2">
    <source>
        <dbReference type="ARBA" id="ARBA00022475"/>
    </source>
</evidence>
<keyword evidence="3 8" id="KW-0812">Transmembrane</keyword>
<keyword evidence="7 8" id="KW-0472">Membrane</keyword>
<name>W1VNZ4_9ACTO</name>
<feature type="transmembrane region" description="Helical" evidence="8">
    <location>
        <begin position="55"/>
        <end position="77"/>
    </location>
</feature>
<evidence type="ECO:0000256" key="6">
    <source>
        <dbReference type="ARBA" id="ARBA00022989"/>
    </source>
</evidence>
<keyword evidence="4" id="KW-0133">Cell shape</keyword>
<sequence length="148" mass="15654">MSQSSIARSSIVMAAGTLTSRILGLVRNALLIAALGATASGAADAFNVANMLPTQLYNLIIGGVLNAILVPQIVRAMRQRNGEELVNRILTAAGLLIAAVSAVLTVAAPLVIMLYASGLGRWQPLAFAFAFWCMPQVFFYGLYALWGQ</sequence>
<keyword evidence="5" id="KW-0573">Peptidoglycan synthesis</keyword>
<evidence type="ECO:0000256" key="7">
    <source>
        <dbReference type="ARBA" id="ARBA00023136"/>
    </source>
</evidence>